<accession>A0ABU5U4B7</accession>
<comment type="caution">
    <text evidence="1">The sequence shown here is derived from an EMBL/GenBank/DDBJ whole genome shotgun (WGS) entry which is preliminary data.</text>
</comment>
<sequence length="77" mass="9304">MSDQQWETDEDRMMYHYRVHKHFIGWVIERLESEGISARRTTGNDRNGDILLINEEDVPRVQQIVREIQNKYNNKSN</sequence>
<gene>
    <name evidence="1" type="ORF">VB854_24085</name>
</gene>
<dbReference type="Proteomes" id="UP001301728">
    <property type="component" value="Unassembled WGS sequence"/>
</dbReference>
<protein>
    <submittedName>
        <fullName evidence="1">Uncharacterized protein</fullName>
    </submittedName>
</protein>
<evidence type="ECO:0000313" key="1">
    <source>
        <dbReference type="EMBL" id="MEA5522026.1"/>
    </source>
</evidence>
<evidence type="ECO:0000313" key="2">
    <source>
        <dbReference type="Proteomes" id="UP001301728"/>
    </source>
</evidence>
<keyword evidence="2" id="KW-1185">Reference proteome</keyword>
<dbReference type="EMBL" id="JAYGHT010000144">
    <property type="protein sequence ID" value="MEA5522026.1"/>
    <property type="molecule type" value="Genomic_DNA"/>
</dbReference>
<dbReference type="RefSeq" id="WP_323224710.1">
    <property type="nucleotide sequence ID" value="NZ_JAYGHT010000144.1"/>
</dbReference>
<name>A0ABU5U4B7_9CYAN</name>
<organism evidence="1 2">
    <name type="scientific">Limnoraphis robusta CCNP1315</name>
    <dbReference type="NCBI Taxonomy" id="3110306"/>
    <lineage>
        <taxon>Bacteria</taxon>
        <taxon>Bacillati</taxon>
        <taxon>Cyanobacteriota</taxon>
        <taxon>Cyanophyceae</taxon>
        <taxon>Oscillatoriophycideae</taxon>
        <taxon>Oscillatoriales</taxon>
        <taxon>Sirenicapillariaceae</taxon>
        <taxon>Limnoraphis</taxon>
    </lineage>
</organism>
<proteinExistence type="predicted"/>
<reference evidence="1 2" key="1">
    <citation type="submission" date="2023-12" db="EMBL/GenBank/DDBJ databases">
        <title>Baltic Sea Cyanobacteria.</title>
        <authorList>
            <person name="Delbaje E."/>
            <person name="Fewer D.P."/>
            <person name="Shishido T.K."/>
        </authorList>
    </citation>
    <scope>NUCLEOTIDE SEQUENCE [LARGE SCALE GENOMIC DNA]</scope>
    <source>
        <strain evidence="1 2">CCNP 1315</strain>
    </source>
</reference>